<keyword evidence="2 3" id="KW-0663">Pyridoxal phosphate</keyword>
<dbReference type="Pfam" id="PF01053">
    <property type="entry name" value="Cys_Met_Meta_PP"/>
    <property type="match status" value="1"/>
</dbReference>
<sequence length="86" mass="9195">PSAVTQHLRPSTRIVWLESPSNPSLRLVDIDAISTLVHSYDSSIVVVVDNTFASPLNQSPLLLGADICHASLTKYINGHTDVIGGC</sequence>
<proteinExistence type="inferred from homology"/>
<dbReference type="EMBL" id="CAJOBJ010072681">
    <property type="protein sequence ID" value="CAF4467334.1"/>
    <property type="molecule type" value="Genomic_DNA"/>
</dbReference>
<reference evidence="5" key="1">
    <citation type="submission" date="2021-02" db="EMBL/GenBank/DDBJ databases">
        <authorList>
            <person name="Nowell W R."/>
        </authorList>
    </citation>
    <scope>NUCLEOTIDE SEQUENCE</scope>
</reference>
<comment type="cofactor">
    <cofactor evidence="1 3">
        <name>pyridoxal 5'-phosphate</name>
        <dbReference type="ChEBI" id="CHEBI:597326"/>
    </cofactor>
</comment>
<feature type="non-terminal residue" evidence="5">
    <location>
        <position position="1"/>
    </location>
</feature>
<dbReference type="PANTHER" id="PTHR11808">
    <property type="entry name" value="TRANS-SULFURATION ENZYME FAMILY MEMBER"/>
    <property type="match status" value="1"/>
</dbReference>
<gene>
    <name evidence="4" type="ORF">GIL414_LOCUS33113</name>
    <name evidence="5" type="ORF">GIL414_LOCUS33167</name>
</gene>
<dbReference type="GO" id="GO:0030170">
    <property type="term" value="F:pyridoxal phosphate binding"/>
    <property type="evidence" value="ECO:0007669"/>
    <property type="project" value="InterPro"/>
</dbReference>
<feature type="non-terminal residue" evidence="5">
    <location>
        <position position="86"/>
    </location>
</feature>
<evidence type="ECO:0000313" key="6">
    <source>
        <dbReference type="Proteomes" id="UP000681720"/>
    </source>
</evidence>
<protein>
    <recommendedName>
        <fullName evidence="7">Gamma-cystathionase</fullName>
    </recommendedName>
</protein>
<evidence type="ECO:0000313" key="4">
    <source>
        <dbReference type="EMBL" id="CAF4466331.1"/>
    </source>
</evidence>
<dbReference type="InterPro" id="IPR015424">
    <property type="entry name" value="PyrdxlP-dep_Trfase"/>
</dbReference>
<dbReference type="Gene3D" id="3.40.640.10">
    <property type="entry name" value="Type I PLP-dependent aspartate aminotransferase-like (Major domain)"/>
    <property type="match status" value="1"/>
</dbReference>
<dbReference type="AlphaFoldDB" id="A0A8S2WZG1"/>
<comment type="caution">
    <text evidence="5">The sequence shown here is derived from an EMBL/GenBank/DDBJ whole genome shotgun (WGS) entry which is preliminary data.</text>
</comment>
<dbReference type="EMBL" id="CAJOBJ010072465">
    <property type="protein sequence ID" value="CAF4466331.1"/>
    <property type="molecule type" value="Genomic_DNA"/>
</dbReference>
<organism evidence="5 6">
    <name type="scientific">Rotaria magnacalcarata</name>
    <dbReference type="NCBI Taxonomy" id="392030"/>
    <lineage>
        <taxon>Eukaryota</taxon>
        <taxon>Metazoa</taxon>
        <taxon>Spiralia</taxon>
        <taxon>Gnathifera</taxon>
        <taxon>Rotifera</taxon>
        <taxon>Eurotatoria</taxon>
        <taxon>Bdelloidea</taxon>
        <taxon>Philodinida</taxon>
        <taxon>Philodinidae</taxon>
        <taxon>Rotaria</taxon>
    </lineage>
</organism>
<dbReference type="Proteomes" id="UP000681720">
    <property type="component" value="Unassembled WGS sequence"/>
</dbReference>
<evidence type="ECO:0008006" key="7">
    <source>
        <dbReference type="Google" id="ProtNLM"/>
    </source>
</evidence>
<evidence type="ECO:0000256" key="1">
    <source>
        <dbReference type="ARBA" id="ARBA00001933"/>
    </source>
</evidence>
<comment type="similarity">
    <text evidence="3">Belongs to the trans-sulfuration enzymes family.</text>
</comment>
<evidence type="ECO:0000313" key="5">
    <source>
        <dbReference type="EMBL" id="CAF4467334.1"/>
    </source>
</evidence>
<dbReference type="GO" id="GO:0019346">
    <property type="term" value="P:transsulfuration"/>
    <property type="evidence" value="ECO:0007669"/>
    <property type="project" value="InterPro"/>
</dbReference>
<accession>A0A8S2WZG1</accession>
<name>A0A8S2WZG1_9BILA</name>
<dbReference type="GO" id="GO:0005737">
    <property type="term" value="C:cytoplasm"/>
    <property type="evidence" value="ECO:0007669"/>
    <property type="project" value="TreeGrafter"/>
</dbReference>
<dbReference type="InterPro" id="IPR015421">
    <property type="entry name" value="PyrdxlP-dep_Trfase_major"/>
</dbReference>
<dbReference type="SUPFAM" id="SSF53383">
    <property type="entry name" value="PLP-dependent transferases"/>
    <property type="match status" value="1"/>
</dbReference>
<dbReference type="InterPro" id="IPR000277">
    <property type="entry name" value="Cys/Met-Metab_PyrdxlP-dep_enz"/>
</dbReference>
<evidence type="ECO:0000256" key="3">
    <source>
        <dbReference type="RuleBase" id="RU362118"/>
    </source>
</evidence>
<evidence type="ECO:0000256" key="2">
    <source>
        <dbReference type="ARBA" id="ARBA00022898"/>
    </source>
</evidence>
<dbReference type="GO" id="GO:0016846">
    <property type="term" value="F:carbon-sulfur lyase activity"/>
    <property type="evidence" value="ECO:0007669"/>
    <property type="project" value="TreeGrafter"/>
</dbReference>